<dbReference type="InterPro" id="IPR008971">
    <property type="entry name" value="HSP40/DnaJ_pept-bd"/>
</dbReference>
<dbReference type="PANTHER" id="PTHR24078:SF574">
    <property type="entry name" value="CHAPERONE DNAJ C-TERMINAL DOMAIN-CONTAINING PROTEIN"/>
    <property type="match status" value="1"/>
</dbReference>
<evidence type="ECO:0000256" key="1">
    <source>
        <dbReference type="ARBA" id="ARBA00023186"/>
    </source>
</evidence>
<dbReference type="OrthoDB" id="440325at2759"/>
<evidence type="ECO:0000313" key="5">
    <source>
        <dbReference type="Proteomes" id="UP001141552"/>
    </source>
</evidence>
<dbReference type="GO" id="GO:0006457">
    <property type="term" value="P:protein folding"/>
    <property type="evidence" value="ECO:0007669"/>
    <property type="project" value="InterPro"/>
</dbReference>
<keyword evidence="1" id="KW-0143">Chaperone</keyword>
<reference evidence="4" key="2">
    <citation type="journal article" date="2023" name="Plants (Basel)">
        <title>Annotation of the Turnera subulata (Passifloraceae) Draft Genome Reveals the S-Locus Evolved after the Divergence of Turneroideae from Passifloroideae in a Stepwise Manner.</title>
        <authorList>
            <person name="Henning P.M."/>
            <person name="Roalson E.H."/>
            <person name="Mir W."/>
            <person name="McCubbin A.G."/>
            <person name="Shore J.S."/>
        </authorList>
    </citation>
    <scope>NUCLEOTIDE SEQUENCE</scope>
    <source>
        <strain evidence="4">F60SS</strain>
    </source>
</reference>
<dbReference type="GO" id="GO:0051087">
    <property type="term" value="F:protein-folding chaperone binding"/>
    <property type="evidence" value="ECO:0007669"/>
    <property type="project" value="TreeGrafter"/>
</dbReference>
<protein>
    <recommendedName>
        <fullName evidence="3">Chaperone DnaJ C-terminal domain-containing protein</fullName>
    </recommendedName>
</protein>
<dbReference type="CDD" id="cd10747">
    <property type="entry name" value="DnaJ_C"/>
    <property type="match status" value="1"/>
</dbReference>
<dbReference type="Pfam" id="PF01556">
    <property type="entry name" value="DnaJ_C"/>
    <property type="match status" value="1"/>
</dbReference>
<evidence type="ECO:0000313" key="4">
    <source>
        <dbReference type="EMBL" id="KAJ4837755.1"/>
    </source>
</evidence>
<organism evidence="4 5">
    <name type="scientific">Turnera subulata</name>
    <dbReference type="NCBI Taxonomy" id="218843"/>
    <lineage>
        <taxon>Eukaryota</taxon>
        <taxon>Viridiplantae</taxon>
        <taxon>Streptophyta</taxon>
        <taxon>Embryophyta</taxon>
        <taxon>Tracheophyta</taxon>
        <taxon>Spermatophyta</taxon>
        <taxon>Magnoliopsida</taxon>
        <taxon>eudicotyledons</taxon>
        <taxon>Gunneridae</taxon>
        <taxon>Pentapetalae</taxon>
        <taxon>rosids</taxon>
        <taxon>fabids</taxon>
        <taxon>Malpighiales</taxon>
        <taxon>Passifloraceae</taxon>
        <taxon>Turnera</taxon>
    </lineage>
</organism>
<feature type="compositionally biased region" description="Basic residues" evidence="2">
    <location>
        <begin position="83"/>
        <end position="93"/>
    </location>
</feature>
<dbReference type="InterPro" id="IPR051339">
    <property type="entry name" value="DnaJ_subfamily_B"/>
</dbReference>
<dbReference type="InterPro" id="IPR002939">
    <property type="entry name" value="DnaJ_C"/>
</dbReference>
<dbReference type="AlphaFoldDB" id="A0A9Q0FW61"/>
<proteinExistence type="predicted"/>
<dbReference type="PANTHER" id="PTHR24078">
    <property type="entry name" value="DNAJ HOMOLOG SUBFAMILY C MEMBER"/>
    <property type="match status" value="1"/>
</dbReference>
<comment type="caution">
    <text evidence="4">The sequence shown here is derived from an EMBL/GenBank/DDBJ whole genome shotgun (WGS) entry which is preliminary data.</text>
</comment>
<feature type="compositionally biased region" description="Basic and acidic residues" evidence="2">
    <location>
        <begin position="21"/>
        <end position="32"/>
    </location>
</feature>
<evidence type="ECO:0000259" key="3">
    <source>
        <dbReference type="Pfam" id="PF01556"/>
    </source>
</evidence>
<keyword evidence="5" id="KW-1185">Reference proteome</keyword>
<feature type="domain" description="Chaperone DnaJ C-terminal" evidence="3">
    <location>
        <begin position="151"/>
        <end position="310"/>
    </location>
</feature>
<dbReference type="FunFam" id="2.60.260.20:FF:000015">
    <property type="entry name" value="Heat shock protein 40"/>
    <property type="match status" value="1"/>
</dbReference>
<sequence length="341" mass="37910">MLWVDMHASMHPEPEDNNYEGIEREDQKEMHKIRSLRYSPDSRRRGNNNKDAAAAATSPRGEYKHRSIESVLPRWSSPLSRSASRRSVSRSRKTPSPTPSAASIRSKSRKSHDSGSGSLHPSLSRSSSRMAGSTPIMFSNSTGQKVKPPAIRKDLNCTLEELCYGCMKKVKVTRDVLTETGQIIKEEEILTIKVKPGWKSGTKITFEGMGNERPGTSPADVTFVIGETKHPLFRREGDDLEIGIEIPLVKALTGCEISIPLLGGEETRLSIDDDIIHHGYEKIIPGQGMPISKHQGKRGDLKVVFLVDFPTHLTPQQRSDIVNILEDHNIASNWVLITSCI</sequence>
<dbReference type="Proteomes" id="UP001141552">
    <property type="component" value="Unassembled WGS sequence"/>
</dbReference>
<evidence type="ECO:0000256" key="2">
    <source>
        <dbReference type="SAM" id="MobiDB-lite"/>
    </source>
</evidence>
<feature type="compositionally biased region" description="Low complexity" evidence="2">
    <location>
        <begin position="70"/>
        <end position="82"/>
    </location>
</feature>
<dbReference type="FunFam" id="2.60.260.20:FF:000006">
    <property type="entry name" value="DnaJ subfamily B member 13"/>
    <property type="match status" value="1"/>
</dbReference>
<dbReference type="EMBL" id="JAKUCV010003747">
    <property type="protein sequence ID" value="KAJ4837755.1"/>
    <property type="molecule type" value="Genomic_DNA"/>
</dbReference>
<feature type="compositionally biased region" description="Low complexity" evidence="2">
    <location>
        <begin position="114"/>
        <end position="129"/>
    </location>
</feature>
<reference evidence="4" key="1">
    <citation type="submission" date="2022-02" db="EMBL/GenBank/DDBJ databases">
        <authorList>
            <person name="Henning P.M."/>
            <person name="McCubbin A.G."/>
            <person name="Shore J.S."/>
        </authorList>
    </citation>
    <scope>NUCLEOTIDE SEQUENCE</scope>
    <source>
        <strain evidence="4">F60SS</strain>
        <tissue evidence="4">Leaves</tissue>
    </source>
</reference>
<dbReference type="GO" id="GO:0051082">
    <property type="term" value="F:unfolded protein binding"/>
    <property type="evidence" value="ECO:0007669"/>
    <property type="project" value="InterPro"/>
</dbReference>
<dbReference type="Gene3D" id="2.60.260.20">
    <property type="entry name" value="Urease metallochaperone UreE, N-terminal domain"/>
    <property type="match status" value="2"/>
</dbReference>
<dbReference type="SUPFAM" id="SSF49493">
    <property type="entry name" value="HSP40/DnaJ peptide-binding domain"/>
    <property type="match status" value="2"/>
</dbReference>
<dbReference type="GO" id="GO:0005829">
    <property type="term" value="C:cytosol"/>
    <property type="evidence" value="ECO:0007669"/>
    <property type="project" value="TreeGrafter"/>
</dbReference>
<accession>A0A9Q0FW61</accession>
<feature type="region of interest" description="Disordered" evidence="2">
    <location>
        <begin position="1"/>
        <end position="148"/>
    </location>
</feature>
<gene>
    <name evidence="4" type="ORF">Tsubulata_024407</name>
</gene>
<name>A0A9Q0FW61_9ROSI</name>